<gene>
    <name evidence="1" type="ORF">DYBT9275_02262</name>
</gene>
<evidence type="ECO:0000313" key="2">
    <source>
        <dbReference type="Proteomes" id="UP000680038"/>
    </source>
</evidence>
<name>A0A916JAI4_9BACT</name>
<evidence type="ECO:0000313" key="1">
    <source>
        <dbReference type="EMBL" id="CAG4999613.1"/>
    </source>
</evidence>
<proteinExistence type="predicted"/>
<dbReference type="InterPro" id="IPR038636">
    <property type="entry name" value="Wzi_sf"/>
</dbReference>
<keyword evidence="2" id="KW-1185">Reference proteome</keyword>
<dbReference type="RefSeq" id="WP_215238911.1">
    <property type="nucleotide sequence ID" value="NZ_CAJRAF010000002.1"/>
</dbReference>
<dbReference type="AlphaFoldDB" id="A0A916JAI4"/>
<dbReference type="EMBL" id="CAJRAF010000002">
    <property type="protein sequence ID" value="CAG4999613.1"/>
    <property type="molecule type" value="Genomic_DNA"/>
</dbReference>
<dbReference type="Proteomes" id="UP000680038">
    <property type="component" value="Unassembled WGS sequence"/>
</dbReference>
<organism evidence="1 2">
    <name type="scientific">Dyadobacter helix</name>
    <dbReference type="NCBI Taxonomy" id="2822344"/>
    <lineage>
        <taxon>Bacteria</taxon>
        <taxon>Pseudomonadati</taxon>
        <taxon>Bacteroidota</taxon>
        <taxon>Cytophagia</taxon>
        <taxon>Cytophagales</taxon>
        <taxon>Spirosomataceae</taxon>
        <taxon>Dyadobacter</taxon>
    </lineage>
</organism>
<dbReference type="Gene3D" id="2.40.160.130">
    <property type="entry name" value="Capsule assembly protein Wzi"/>
    <property type="match status" value="1"/>
</dbReference>
<protein>
    <recommendedName>
        <fullName evidence="3">Capsule assembly protein Wzi</fullName>
    </recommendedName>
</protein>
<dbReference type="Pfam" id="PF14052">
    <property type="entry name" value="Caps_assemb_Wzi"/>
    <property type="match status" value="1"/>
</dbReference>
<comment type="caution">
    <text evidence="1">The sequence shown here is derived from an EMBL/GenBank/DDBJ whole genome shotgun (WGS) entry which is preliminary data.</text>
</comment>
<dbReference type="InterPro" id="IPR026950">
    <property type="entry name" value="Caps_assemb_Wzi"/>
</dbReference>
<reference evidence="1" key="1">
    <citation type="submission" date="2021-04" db="EMBL/GenBank/DDBJ databases">
        <authorList>
            <person name="Rodrigo-Torres L."/>
            <person name="Arahal R. D."/>
            <person name="Lucena T."/>
        </authorList>
    </citation>
    <scope>NUCLEOTIDE SEQUENCE</scope>
    <source>
        <strain evidence="1">CECT 9275</strain>
    </source>
</reference>
<accession>A0A916JAI4</accession>
<sequence length="488" mass="54977">MKYILQIISVFVFTSPFKGYTQQISKTVRYEVEAGILASTASSNSFWQQANQYGEVPLESGILTLRGQAHKEYDSTRKFSYGYGIRTVFNAGAKNQMVLPELYAKVRYKAFELYAGRRREMVGLVDTTLTSGSYIWSGNALPVPKIQLSIPNYTNIFFKNRILAVKGQFSHGWFGSADSTKNYFLHQSSIYLRLGKPAWAFKFHAGFNHQAQWGGKPAVPFYDPDNKVTVTEFGQSLEAYLNVIAGIPIRYGSYRFRTGGKVYGEGNRLGNHLGTLDLCLEYQGVKSRWMLYRQSIYEDGSLYFLNNVTDGLSGISWTNRAKNTGILKIVVEYLHTSSQGGPLSSRAVLPELRGQDNYFNNGVYEDGWVYKRQTIGTAFLMPVRNSNGLTDDKAKSLNPNYILNNRVNAVIVSVQSKIKRVNLISRISTSNNLGNYRQEYHLSVQQLSVLQQISFPVKQYTIATGLTYDNGGLLKKNAGISLLVKRQF</sequence>
<evidence type="ECO:0008006" key="3">
    <source>
        <dbReference type="Google" id="ProtNLM"/>
    </source>
</evidence>